<evidence type="ECO:0000256" key="1">
    <source>
        <dbReference type="SAM" id="Phobius"/>
    </source>
</evidence>
<dbReference type="HOGENOM" id="CLU_741677_0_0_10"/>
<dbReference type="AlphaFoldDB" id="D2QHL4"/>
<protein>
    <submittedName>
        <fullName evidence="2">Uncharacterized protein</fullName>
    </submittedName>
</protein>
<feature type="transmembrane region" description="Helical" evidence="1">
    <location>
        <begin position="86"/>
        <end position="103"/>
    </location>
</feature>
<feature type="transmembrane region" description="Helical" evidence="1">
    <location>
        <begin position="282"/>
        <end position="299"/>
    </location>
</feature>
<keyword evidence="3" id="KW-1185">Reference proteome</keyword>
<feature type="transmembrane region" description="Helical" evidence="1">
    <location>
        <begin position="248"/>
        <end position="270"/>
    </location>
</feature>
<reference evidence="2 3" key="1">
    <citation type="journal article" date="2010" name="Stand. Genomic Sci.">
        <title>Complete genome sequence of Spirosoma linguale type strain (1).</title>
        <authorList>
            <person name="Lail K."/>
            <person name="Sikorski J."/>
            <person name="Saunders E."/>
            <person name="Lapidus A."/>
            <person name="Glavina Del Rio T."/>
            <person name="Copeland A."/>
            <person name="Tice H."/>
            <person name="Cheng J.-F."/>
            <person name="Lucas S."/>
            <person name="Nolan M."/>
            <person name="Bruce D."/>
            <person name="Goodwin L."/>
            <person name="Pitluck S."/>
            <person name="Ivanova N."/>
            <person name="Mavromatis K."/>
            <person name="Ovchinnikova G."/>
            <person name="Pati A."/>
            <person name="Chen A."/>
            <person name="Palaniappan K."/>
            <person name="Land M."/>
            <person name="Hauser L."/>
            <person name="Chang Y.-J."/>
            <person name="Jeffries C.D."/>
            <person name="Chain P."/>
            <person name="Brettin T."/>
            <person name="Detter J.C."/>
            <person name="Schuetze A."/>
            <person name="Rohde M."/>
            <person name="Tindall B.J."/>
            <person name="Goeker M."/>
            <person name="Bristow J."/>
            <person name="Eisen J.A."/>
            <person name="Markowitz V."/>
            <person name="Hugenholtz P."/>
            <person name="Kyrpides N.C."/>
            <person name="Klenk H.-P."/>
            <person name="Chen F."/>
        </authorList>
    </citation>
    <scope>NUCLEOTIDE SEQUENCE [LARGE SCALE GENOMIC DNA]</scope>
    <source>
        <strain evidence="3">ATCC 33905 / DSM 74 / LMG 10896 / Claus 1</strain>
    </source>
</reference>
<organism evidence="2 3">
    <name type="scientific">Spirosoma linguale (strain ATCC 33905 / DSM 74 / LMG 10896 / Claus 1)</name>
    <dbReference type="NCBI Taxonomy" id="504472"/>
    <lineage>
        <taxon>Bacteria</taxon>
        <taxon>Pseudomonadati</taxon>
        <taxon>Bacteroidota</taxon>
        <taxon>Cytophagia</taxon>
        <taxon>Cytophagales</taxon>
        <taxon>Cytophagaceae</taxon>
        <taxon>Spirosoma</taxon>
    </lineage>
</organism>
<dbReference type="RefSeq" id="WP_012928326.1">
    <property type="nucleotide sequence ID" value="NC_013730.1"/>
</dbReference>
<proteinExistence type="predicted"/>
<name>D2QHL4_SPILD</name>
<sequence>MDHKSHFDLSQATQTWLSQLEQRGTFTKDDLRELQSHLLDGMDALQATGLSQQEAFLVATHRVGPLDVLAEEFGKLDRPAQPQRESVLLLLGVISFMLVKNTVEMVSECGAVALARYLGDSFLTSLLDMSLSLLLLCSLSVGVSRWFNESGLVRSWLFTQLNQRPIRLIIGMTVLLGGSALGAYLGHHQFEALVTKTSTERWTHSEFGHVHGLFWLGFYLVWLLMLFQVAIGYLSAGSQTLLTWLRQASLGWLLVAGLGLFSCCLGISIMGMRILAPVDGTPHFYVSAGLSGLLSALVLSRSLHYSFLTRLLVSVTPLLIWYLLALGTTVPFEEKPSRLLEDLFPVKFIISGLVGGLIGLFLGSLSNRRPVSI</sequence>
<feature type="transmembrane region" description="Helical" evidence="1">
    <location>
        <begin position="213"/>
        <end position="236"/>
    </location>
</feature>
<gene>
    <name evidence="2" type="ordered locus">Slin_3821</name>
</gene>
<keyword evidence="1" id="KW-0812">Transmembrane</keyword>
<accession>D2QHL4</accession>
<dbReference type="eggNOG" id="ENOG5033M25">
    <property type="taxonomic scope" value="Bacteria"/>
</dbReference>
<dbReference type="Proteomes" id="UP000002028">
    <property type="component" value="Chromosome"/>
</dbReference>
<feature type="transmembrane region" description="Helical" evidence="1">
    <location>
        <begin position="123"/>
        <end position="147"/>
    </location>
</feature>
<dbReference type="InterPro" id="IPR047928">
    <property type="entry name" value="Perm_prefix_1"/>
</dbReference>
<dbReference type="STRING" id="504472.Slin_3821"/>
<dbReference type="KEGG" id="sli:Slin_3821"/>
<keyword evidence="1" id="KW-0472">Membrane</keyword>
<feature type="transmembrane region" description="Helical" evidence="1">
    <location>
        <begin position="168"/>
        <end position="186"/>
    </location>
</feature>
<feature type="transmembrane region" description="Helical" evidence="1">
    <location>
        <begin position="311"/>
        <end position="332"/>
    </location>
</feature>
<feature type="transmembrane region" description="Helical" evidence="1">
    <location>
        <begin position="344"/>
        <end position="365"/>
    </location>
</feature>
<dbReference type="EMBL" id="CP001769">
    <property type="protein sequence ID" value="ADB39813.1"/>
    <property type="molecule type" value="Genomic_DNA"/>
</dbReference>
<dbReference type="NCBIfam" id="NF038403">
    <property type="entry name" value="perm_prefix_1"/>
    <property type="match status" value="1"/>
</dbReference>
<evidence type="ECO:0000313" key="3">
    <source>
        <dbReference type="Proteomes" id="UP000002028"/>
    </source>
</evidence>
<evidence type="ECO:0000313" key="2">
    <source>
        <dbReference type="EMBL" id="ADB39813.1"/>
    </source>
</evidence>
<keyword evidence="1" id="KW-1133">Transmembrane helix</keyword>